<accession>A0A6H1ZQ98</accession>
<organism evidence="1">
    <name type="scientific">viral metagenome</name>
    <dbReference type="NCBI Taxonomy" id="1070528"/>
    <lineage>
        <taxon>unclassified sequences</taxon>
        <taxon>metagenomes</taxon>
        <taxon>organismal metagenomes</taxon>
    </lineage>
</organism>
<dbReference type="AlphaFoldDB" id="A0A6H1ZQ98"/>
<evidence type="ECO:0000313" key="1">
    <source>
        <dbReference type="EMBL" id="QJA49659.1"/>
    </source>
</evidence>
<reference evidence="1" key="1">
    <citation type="submission" date="2020-03" db="EMBL/GenBank/DDBJ databases">
        <title>The deep terrestrial virosphere.</title>
        <authorList>
            <person name="Holmfeldt K."/>
            <person name="Nilsson E."/>
            <person name="Simone D."/>
            <person name="Lopez-Fernandez M."/>
            <person name="Wu X."/>
            <person name="de Brujin I."/>
            <person name="Lundin D."/>
            <person name="Andersson A."/>
            <person name="Bertilsson S."/>
            <person name="Dopson M."/>
        </authorList>
    </citation>
    <scope>NUCLEOTIDE SEQUENCE</scope>
    <source>
        <strain evidence="1">TM448A01421</strain>
    </source>
</reference>
<name>A0A6H1ZQ98_9ZZZZ</name>
<gene>
    <name evidence="1" type="ORF">TM448A01421_0016</name>
</gene>
<sequence length="214" mass="24093">MKLNELISAFKNKYWLECSLRKVTEIDFKAKHLALMLSEVFADIQKRLGVIEATTTETSVSGTAVYDLTSSFMTIKSVSYGNTPLDKVSTSWIKTINAETETVTGTPTKYAILYEDNVPQLYLYPTPASSGDDIIIQSESNFNLYSPTAVSNDFGTFNGTTFSGDTTIPTQYDLAIILGMMQQVFPDYNTLYEREMSMLRIKQYNGEKFEYKLG</sequence>
<dbReference type="EMBL" id="MT144147">
    <property type="protein sequence ID" value="QJA49659.1"/>
    <property type="molecule type" value="Genomic_DNA"/>
</dbReference>
<dbReference type="InterPro" id="IPR056209">
    <property type="entry name" value="SU10_adaptor"/>
</dbReference>
<proteinExistence type="predicted"/>
<dbReference type="Pfam" id="PF24175">
    <property type="entry name" value="SU10_adaptor"/>
    <property type="match status" value="1"/>
</dbReference>
<protein>
    <submittedName>
        <fullName evidence="1">Uncharacterized protein</fullName>
    </submittedName>
</protein>